<organism evidence="3 4">
    <name type="scientific">Chloropicon primus</name>
    <dbReference type="NCBI Taxonomy" id="1764295"/>
    <lineage>
        <taxon>Eukaryota</taxon>
        <taxon>Viridiplantae</taxon>
        <taxon>Chlorophyta</taxon>
        <taxon>Chloropicophyceae</taxon>
        <taxon>Chloropicales</taxon>
        <taxon>Chloropicaceae</taxon>
        <taxon>Chloropicon</taxon>
    </lineage>
</organism>
<dbReference type="Gene3D" id="3.10.450.10">
    <property type="match status" value="1"/>
</dbReference>
<evidence type="ECO:0000313" key="3">
    <source>
        <dbReference type="EMBL" id="QDZ23591.1"/>
    </source>
</evidence>
<dbReference type="SUPFAM" id="SSF54403">
    <property type="entry name" value="Cystatin/monellin"/>
    <property type="match status" value="1"/>
</dbReference>
<gene>
    <name evidence="3" type="ORF">A3770_11p61090</name>
</gene>
<dbReference type="InterPro" id="IPR000010">
    <property type="entry name" value="Cystatin_dom"/>
</dbReference>
<name>A0A5B8MT77_9CHLO</name>
<dbReference type="GO" id="GO:0004869">
    <property type="term" value="F:cysteine-type endopeptidase inhibitor activity"/>
    <property type="evidence" value="ECO:0007669"/>
    <property type="project" value="UniProtKB-KW"/>
</dbReference>
<evidence type="ECO:0000259" key="2">
    <source>
        <dbReference type="Pfam" id="PF00031"/>
    </source>
</evidence>
<dbReference type="EMBL" id="CP031044">
    <property type="protein sequence ID" value="QDZ23591.1"/>
    <property type="molecule type" value="Genomic_DNA"/>
</dbReference>
<dbReference type="Pfam" id="PF00031">
    <property type="entry name" value="Cystatin"/>
    <property type="match status" value="1"/>
</dbReference>
<dbReference type="Proteomes" id="UP000316726">
    <property type="component" value="Chromosome 11"/>
</dbReference>
<protein>
    <recommendedName>
        <fullName evidence="2">Cystatin domain-containing protein</fullName>
    </recommendedName>
</protein>
<accession>A0A5B8MT77</accession>
<keyword evidence="1" id="KW-0646">Protease inhibitor</keyword>
<sequence length="141" mass="14656">MGVGMAGVEASSTPGAIAAVGSLGSSIYGGRRALQQFPSQPALMPGPFLAGGWSEVSADQDFQTLVNVFNYATLVMPELNANAKSPGGTMELCEARSQVVAGMNYFLSLSPDCADPNVQPKNITVYQSLDGQYEITALAGF</sequence>
<keyword evidence="1" id="KW-0789">Thiol protease inhibitor</keyword>
<dbReference type="AlphaFoldDB" id="A0A5B8MT77"/>
<evidence type="ECO:0000256" key="1">
    <source>
        <dbReference type="ARBA" id="ARBA00022704"/>
    </source>
</evidence>
<dbReference type="OrthoDB" id="2016588at2759"/>
<reference evidence="3 4" key="1">
    <citation type="submission" date="2018-07" db="EMBL/GenBank/DDBJ databases">
        <title>The complete nuclear genome of the prasinophyte Chloropicon primus (CCMP1205).</title>
        <authorList>
            <person name="Pombert J.-F."/>
            <person name="Otis C."/>
            <person name="Turmel M."/>
            <person name="Lemieux C."/>
        </authorList>
    </citation>
    <scope>NUCLEOTIDE SEQUENCE [LARGE SCALE GENOMIC DNA]</scope>
    <source>
        <strain evidence="3 4">CCMP1205</strain>
    </source>
</reference>
<dbReference type="InterPro" id="IPR046350">
    <property type="entry name" value="Cystatin_sf"/>
</dbReference>
<keyword evidence="4" id="KW-1185">Reference proteome</keyword>
<proteinExistence type="predicted"/>
<feature type="domain" description="Cystatin" evidence="2">
    <location>
        <begin position="67"/>
        <end position="110"/>
    </location>
</feature>
<evidence type="ECO:0000313" key="4">
    <source>
        <dbReference type="Proteomes" id="UP000316726"/>
    </source>
</evidence>